<proteinExistence type="predicted"/>
<organism evidence="1 2">
    <name type="scientific">Aedes albopictus</name>
    <name type="common">Asian tiger mosquito</name>
    <name type="synonym">Stegomyia albopicta</name>
    <dbReference type="NCBI Taxonomy" id="7160"/>
    <lineage>
        <taxon>Eukaryota</taxon>
        <taxon>Metazoa</taxon>
        <taxon>Ecdysozoa</taxon>
        <taxon>Arthropoda</taxon>
        <taxon>Hexapoda</taxon>
        <taxon>Insecta</taxon>
        <taxon>Pterygota</taxon>
        <taxon>Neoptera</taxon>
        <taxon>Endopterygota</taxon>
        <taxon>Diptera</taxon>
        <taxon>Nematocera</taxon>
        <taxon>Culicoidea</taxon>
        <taxon>Culicidae</taxon>
        <taxon>Culicinae</taxon>
        <taxon>Aedini</taxon>
        <taxon>Aedes</taxon>
        <taxon>Stegomyia</taxon>
    </lineage>
</organism>
<reference evidence="2" key="1">
    <citation type="journal article" date="2015" name="Proc. Natl. Acad. Sci. U.S.A.">
        <title>Genome sequence of the Asian Tiger mosquito, Aedes albopictus, reveals insights into its biology, genetics, and evolution.</title>
        <authorList>
            <person name="Chen X.G."/>
            <person name="Jiang X."/>
            <person name="Gu J."/>
            <person name="Xu M."/>
            <person name="Wu Y."/>
            <person name="Deng Y."/>
            <person name="Zhang C."/>
            <person name="Bonizzoni M."/>
            <person name="Dermauw W."/>
            <person name="Vontas J."/>
            <person name="Armbruster P."/>
            <person name="Huang X."/>
            <person name="Yang Y."/>
            <person name="Zhang H."/>
            <person name="He W."/>
            <person name="Peng H."/>
            <person name="Liu Y."/>
            <person name="Wu K."/>
            <person name="Chen J."/>
            <person name="Lirakis M."/>
            <person name="Topalis P."/>
            <person name="Van Leeuwen T."/>
            <person name="Hall A.B."/>
            <person name="Jiang X."/>
            <person name="Thorpe C."/>
            <person name="Mueller R.L."/>
            <person name="Sun C."/>
            <person name="Waterhouse R.M."/>
            <person name="Yan G."/>
            <person name="Tu Z.J."/>
            <person name="Fang X."/>
            <person name="James A.A."/>
        </authorList>
    </citation>
    <scope>NUCLEOTIDE SEQUENCE [LARGE SCALE GENOMIC DNA]</scope>
    <source>
        <strain evidence="2">Foshan</strain>
    </source>
</reference>
<evidence type="ECO:0000313" key="1">
    <source>
        <dbReference type="EnsemblMetazoa" id="AALFPA23_011249.P15915"/>
    </source>
</evidence>
<name>A0ABM1YQI9_AEDAL</name>
<dbReference type="SUPFAM" id="SSF52058">
    <property type="entry name" value="L domain-like"/>
    <property type="match status" value="1"/>
</dbReference>
<dbReference type="GeneID" id="109621846"/>
<accession>A0ABM1YQI9</accession>
<dbReference type="RefSeq" id="XP_019931592.2">
    <property type="nucleotide sequence ID" value="XM_020076033.3"/>
</dbReference>
<reference evidence="1" key="2">
    <citation type="submission" date="2025-05" db="UniProtKB">
        <authorList>
            <consortium name="EnsemblMetazoa"/>
        </authorList>
    </citation>
    <scope>IDENTIFICATION</scope>
    <source>
        <strain evidence="1">Foshan</strain>
    </source>
</reference>
<protein>
    <submittedName>
        <fullName evidence="1">Uncharacterized protein</fullName>
    </submittedName>
</protein>
<keyword evidence="2" id="KW-1185">Reference proteome</keyword>
<dbReference type="Proteomes" id="UP000069940">
    <property type="component" value="Unassembled WGS sequence"/>
</dbReference>
<dbReference type="EnsemblMetazoa" id="AALFPA23_011249.R15915">
    <property type="protein sequence ID" value="AALFPA23_011249.P15915"/>
    <property type="gene ID" value="AALFPA23_011249"/>
</dbReference>
<evidence type="ECO:0000313" key="2">
    <source>
        <dbReference type="Proteomes" id="UP000069940"/>
    </source>
</evidence>
<sequence>MADEPLACIWTMTNLKRLVWLECDYDPLRKVTINAPNLESIYLKGSKGSSPGEIRLQCALLKHIECKPKEHDFPDMLITDLGSVETLQLILENRRDLEFLRGLRQLADLDMTFRCKMKYLDELMDTCAGLPIRILNISCFFEKCSVNLEQFFANFTELESLMLRHVEVYAECEILLRKLKNLQLRSIKYCEDVTLNVPSLTNLTLESNIIDKIIFTNASSLSNLITYLTSKKLKNSLEQTVFPFLDIHRNVESLTLINDSFRKSDDFLDISTNAHILLNLQSLELRLINVTVDFFRVFVESKRLKNLTLTDCNIDCRGLPDGEHIRLVSVECLNTGQRCYLKNTTRADFPLLAGGITGDLLG</sequence>